<keyword evidence="1" id="KW-0472">Membrane</keyword>
<evidence type="ECO:0000313" key="3">
    <source>
        <dbReference type="Proteomes" id="UP001202717"/>
    </source>
</evidence>
<evidence type="ECO:0000256" key="1">
    <source>
        <dbReference type="SAM" id="Phobius"/>
    </source>
</evidence>
<accession>A0ABY7RVF4</accession>
<proteinExistence type="predicted"/>
<protein>
    <recommendedName>
        <fullName evidence="4">Apea-like HEPN domain-containing protein</fullName>
    </recommendedName>
</protein>
<name>A0ABY7RVF4_9FLAO</name>
<dbReference type="RefSeq" id="WP_249997544.1">
    <property type="nucleotide sequence ID" value="NZ_CP116221.1"/>
</dbReference>
<dbReference type="Proteomes" id="UP001202717">
    <property type="component" value="Chromosome"/>
</dbReference>
<reference evidence="2 3" key="1">
    <citation type="submission" date="2023-01" db="EMBL/GenBank/DDBJ databases">
        <title>Psychroserpens ponticola sp. nov., isolated from seawater.</title>
        <authorList>
            <person name="Kristyanto S."/>
            <person name="Jung J."/>
            <person name="Kim J.M."/>
            <person name="Jeon C.O."/>
        </authorList>
    </citation>
    <scope>NUCLEOTIDE SEQUENCE [LARGE SCALE GENOMIC DNA]</scope>
    <source>
        <strain evidence="2 3">MSW6</strain>
    </source>
</reference>
<gene>
    <name evidence="2" type="ORF">MUN68_009150</name>
</gene>
<sequence length="305" mass="36071">MSYSKKRIEYNNKWPNEVIIFSAQKAFLELLNDKGIINILRPIKLPLIENYEFQRLLSFKIDIYEQLPNRPDIGFDLAWRTFEAYSTYIAKKSNWSVSKTWKITNKISEDFFINQYNNNSELNSAFKELTKAVPLQATEYLIKKLFEEESSAIKSQQRQITDRVKDCIGNELFDAIEKKYGDLNADTQRRAGMLLQILLSGREIELEEKKYQLSQLQIIKLLINGILYTYRNERFHGDAFSPFKSSMTKIKTYAHSYYLLISTYFFISQLIYKDYPNLIELSEIAKSLNENTVRYNLVFEKHIKK</sequence>
<keyword evidence="3" id="KW-1185">Reference proteome</keyword>
<feature type="transmembrane region" description="Helical" evidence="1">
    <location>
        <begin position="253"/>
        <end position="272"/>
    </location>
</feature>
<evidence type="ECO:0008006" key="4">
    <source>
        <dbReference type="Google" id="ProtNLM"/>
    </source>
</evidence>
<organism evidence="2 3">
    <name type="scientific">Psychroserpens ponticola</name>
    <dbReference type="NCBI Taxonomy" id="2932268"/>
    <lineage>
        <taxon>Bacteria</taxon>
        <taxon>Pseudomonadati</taxon>
        <taxon>Bacteroidota</taxon>
        <taxon>Flavobacteriia</taxon>
        <taxon>Flavobacteriales</taxon>
        <taxon>Flavobacteriaceae</taxon>
        <taxon>Psychroserpens</taxon>
    </lineage>
</organism>
<dbReference type="EMBL" id="CP116221">
    <property type="protein sequence ID" value="WCO00241.1"/>
    <property type="molecule type" value="Genomic_DNA"/>
</dbReference>
<keyword evidence="1" id="KW-0812">Transmembrane</keyword>
<keyword evidence="1" id="KW-1133">Transmembrane helix</keyword>
<evidence type="ECO:0000313" key="2">
    <source>
        <dbReference type="EMBL" id="WCO00241.1"/>
    </source>
</evidence>